<gene>
    <name evidence="2" type="ORF">JI435_426840</name>
</gene>
<feature type="signal peptide" evidence="1">
    <location>
        <begin position="1"/>
        <end position="18"/>
    </location>
</feature>
<protein>
    <submittedName>
        <fullName evidence="2">Uncharacterized protein</fullName>
    </submittedName>
</protein>
<reference evidence="3" key="1">
    <citation type="journal article" date="2021" name="BMC Genomics">
        <title>Chromosome-level genome assembly and manually-curated proteome of model necrotroph Parastagonospora nodorum Sn15 reveals a genome-wide trove of candidate effector homologs, and redundancy of virulence-related functions within an accessory chromosome.</title>
        <authorList>
            <person name="Bertazzoni S."/>
            <person name="Jones D.A.B."/>
            <person name="Phan H.T."/>
            <person name="Tan K.-C."/>
            <person name="Hane J.K."/>
        </authorList>
    </citation>
    <scope>NUCLEOTIDE SEQUENCE [LARGE SCALE GENOMIC DNA]</scope>
    <source>
        <strain evidence="3">SN15 / ATCC MYA-4574 / FGSC 10173)</strain>
    </source>
</reference>
<evidence type="ECO:0000256" key="1">
    <source>
        <dbReference type="SAM" id="SignalP"/>
    </source>
</evidence>
<feature type="chain" id="PRO_5030706074" evidence="1">
    <location>
        <begin position="19"/>
        <end position="58"/>
    </location>
</feature>
<dbReference type="Proteomes" id="UP000663193">
    <property type="component" value="Chromosome 1"/>
</dbReference>
<accession>A0A7U2EQV6</accession>
<dbReference type="PROSITE" id="PS51257">
    <property type="entry name" value="PROKAR_LIPOPROTEIN"/>
    <property type="match status" value="1"/>
</dbReference>
<dbReference type="VEuPathDB" id="FungiDB:JI435_426840"/>
<keyword evidence="3" id="KW-1185">Reference proteome</keyword>
<evidence type="ECO:0000313" key="2">
    <source>
        <dbReference type="EMBL" id="QRC91390.1"/>
    </source>
</evidence>
<dbReference type="EMBL" id="CP069023">
    <property type="protein sequence ID" value="QRC91390.1"/>
    <property type="molecule type" value="Genomic_DNA"/>
</dbReference>
<evidence type="ECO:0000313" key="3">
    <source>
        <dbReference type="Proteomes" id="UP000663193"/>
    </source>
</evidence>
<dbReference type="AlphaFoldDB" id="A0A7U2EQV6"/>
<name>A0A7U2EQV6_PHANO</name>
<proteinExistence type="predicted"/>
<organism evidence="2 3">
    <name type="scientific">Phaeosphaeria nodorum (strain SN15 / ATCC MYA-4574 / FGSC 10173)</name>
    <name type="common">Glume blotch fungus</name>
    <name type="synonym">Parastagonospora nodorum</name>
    <dbReference type="NCBI Taxonomy" id="321614"/>
    <lineage>
        <taxon>Eukaryota</taxon>
        <taxon>Fungi</taxon>
        <taxon>Dikarya</taxon>
        <taxon>Ascomycota</taxon>
        <taxon>Pezizomycotina</taxon>
        <taxon>Dothideomycetes</taxon>
        <taxon>Pleosporomycetidae</taxon>
        <taxon>Pleosporales</taxon>
        <taxon>Pleosporineae</taxon>
        <taxon>Phaeosphaeriaceae</taxon>
        <taxon>Parastagonospora</taxon>
    </lineage>
</organism>
<keyword evidence="1" id="KW-0732">Signal</keyword>
<sequence length="58" mass="5889">MLWCKLLGPLASLLGCSTAPSASPGSVISLEKLMVITEIAQLVAPPPTTVTVTVGIPD</sequence>